<accession>A0A0L6UCK2</accession>
<organism evidence="1 2">
    <name type="scientific">Puccinia sorghi</name>
    <dbReference type="NCBI Taxonomy" id="27349"/>
    <lineage>
        <taxon>Eukaryota</taxon>
        <taxon>Fungi</taxon>
        <taxon>Dikarya</taxon>
        <taxon>Basidiomycota</taxon>
        <taxon>Pucciniomycotina</taxon>
        <taxon>Pucciniomycetes</taxon>
        <taxon>Pucciniales</taxon>
        <taxon>Pucciniaceae</taxon>
        <taxon>Puccinia</taxon>
    </lineage>
</organism>
<sequence>ADVSAAPAACGFPAGRTTPGETSPRPPGEVYVGGILQNTRTFIYILEIFNLELPRIIITIARQQNRSANYDQNLSSRKPSELSSSPITTSLALSNLRYKLVFYVNLRKSVAAQNAVSTHSFVDDGIYVNPRTQQKHWQEAASNGGKRSPKALIDMTLEEFPSLLDTGKKVSQHYLTYVFILCLSIWGKIFKSRCCEAVDCILYLIKNCCDLPPDQLKLHPILDLKVCCQKCYSLYDLESSPFKCGYQATPQSPVCGIDLFDLARSMQITRIDCGPNQQSSPSKRQTQLHCKDFSFFPGVY</sequence>
<dbReference type="OrthoDB" id="3269001at2759"/>
<name>A0A0L6UCK2_9BASI</name>
<comment type="caution">
    <text evidence="1">The sequence shown here is derived from an EMBL/GenBank/DDBJ whole genome shotgun (WGS) entry which is preliminary data.</text>
</comment>
<keyword evidence="2" id="KW-1185">Reference proteome</keyword>
<protein>
    <submittedName>
        <fullName evidence="1">Uncharacterized protein</fullName>
    </submittedName>
</protein>
<reference evidence="1 2" key="1">
    <citation type="submission" date="2015-08" db="EMBL/GenBank/DDBJ databases">
        <title>Next Generation Sequencing and Analysis of the Genome of Puccinia sorghi L Schw, the Causal Agent of Maize Common Rust.</title>
        <authorList>
            <person name="Rochi L."/>
            <person name="Burguener G."/>
            <person name="Darino M."/>
            <person name="Turjanski A."/>
            <person name="Kreff E."/>
            <person name="Dieguez M.J."/>
            <person name="Sacco F."/>
        </authorList>
    </citation>
    <scope>NUCLEOTIDE SEQUENCE [LARGE SCALE GENOMIC DNA]</scope>
    <source>
        <strain evidence="1 2">RO10H11247</strain>
    </source>
</reference>
<evidence type="ECO:0000313" key="1">
    <source>
        <dbReference type="EMBL" id="KNZ46273.1"/>
    </source>
</evidence>
<dbReference type="EMBL" id="LAVV01012834">
    <property type="protein sequence ID" value="KNZ46273.1"/>
    <property type="molecule type" value="Genomic_DNA"/>
</dbReference>
<proteinExistence type="predicted"/>
<feature type="non-terminal residue" evidence="1">
    <location>
        <position position="1"/>
    </location>
</feature>
<gene>
    <name evidence="1" type="ORF">VP01_7405g1</name>
</gene>
<dbReference type="AlphaFoldDB" id="A0A0L6UCK2"/>
<dbReference type="Proteomes" id="UP000037035">
    <property type="component" value="Unassembled WGS sequence"/>
</dbReference>
<dbReference type="VEuPathDB" id="FungiDB:VP01_7405g1"/>
<evidence type="ECO:0000313" key="2">
    <source>
        <dbReference type="Proteomes" id="UP000037035"/>
    </source>
</evidence>